<accession>A0A517P9W3</accession>
<keyword evidence="1" id="KW-0812">Transmembrane</keyword>
<evidence type="ECO:0000256" key="1">
    <source>
        <dbReference type="SAM" id="Phobius"/>
    </source>
</evidence>
<feature type="transmembrane region" description="Helical" evidence="1">
    <location>
        <begin position="135"/>
        <end position="157"/>
    </location>
</feature>
<protein>
    <submittedName>
        <fullName evidence="2">Uncharacterized protein</fullName>
    </submittedName>
</protein>
<evidence type="ECO:0000313" key="2">
    <source>
        <dbReference type="EMBL" id="QDT16167.1"/>
    </source>
</evidence>
<evidence type="ECO:0000313" key="3">
    <source>
        <dbReference type="Proteomes" id="UP000318741"/>
    </source>
</evidence>
<dbReference type="KEGG" id="acaf:CA12_22650"/>
<name>A0A517P9W3_9PLAN</name>
<feature type="transmembrane region" description="Helical" evidence="1">
    <location>
        <begin position="93"/>
        <end position="114"/>
    </location>
</feature>
<keyword evidence="1" id="KW-1133">Transmembrane helix</keyword>
<dbReference type="RefSeq" id="WP_145359031.1">
    <property type="nucleotide sequence ID" value="NZ_CP036265.1"/>
</dbReference>
<dbReference type="AlphaFoldDB" id="A0A517P9W3"/>
<keyword evidence="3" id="KW-1185">Reference proteome</keyword>
<keyword evidence="1" id="KW-0472">Membrane</keyword>
<reference evidence="2 3" key="1">
    <citation type="submission" date="2019-02" db="EMBL/GenBank/DDBJ databases">
        <title>Deep-cultivation of Planctomycetes and their phenomic and genomic characterization uncovers novel biology.</title>
        <authorList>
            <person name="Wiegand S."/>
            <person name="Jogler M."/>
            <person name="Boedeker C."/>
            <person name="Pinto D."/>
            <person name="Vollmers J."/>
            <person name="Rivas-Marin E."/>
            <person name="Kohn T."/>
            <person name="Peeters S.H."/>
            <person name="Heuer A."/>
            <person name="Rast P."/>
            <person name="Oberbeckmann S."/>
            <person name="Bunk B."/>
            <person name="Jeske O."/>
            <person name="Meyerdierks A."/>
            <person name="Storesund J.E."/>
            <person name="Kallscheuer N."/>
            <person name="Luecker S."/>
            <person name="Lage O.M."/>
            <person name="Pohl T."/>
            <person name="Merkel B.J."/>
            <person name="Hornburger P."/>
            <person name="Mueller R.-W."/>
            <person name="Bruemmer F."/>
            <person name="Labrenz M."/>
            <person name="Spormann A.M."/>
            <person name="Op den Camp H."/>
            <person name="Overmann J."/>
            <person name="Amann R."/>
            <person name="Jetten M.S.M."/>
            <person name="Mascher T."/>
            <person name="Medema M.H."/>
            <person name="Devos D.P."/>
            <person name="Kaster A.-K."/>
            <person name="Ovreas L."/>
            <person name="Rohde M."/>
            <person name="Galperin M.Y."/>
            <person name="Jogler C."/>
        </authorList>
    </citation>
    <scope>NUCLEOTIDE SEQUENCE [LARGE SCALE GENOMIC DNA]</scope>
    <source>
        <strain evidence="2 3">CA12</strain>
    </source>
</reference>
<dbReference type="EMBL" id="CP036265">
    <property type="protein sequence ID" value="QDT16167.1"/>
    <property type="molecule type" value="Genomic_DNA"/>
</dbReference>
<feature type="transmembrane region" description="Helical" evidence="1">
    <location>
        <begin position="54"/>
        <end position="73"/>
    </location>
</feature>
<organism evidence="2 3">
    <name type="scientific">Alienimonas californiensis</name>
    <dbReference type="NCBI Taxonomy" id="2527989"/>
    <lineage>
        <taxon>Bacteria</taxon>
        <taxon>Pseudomonadati</taxon>
        <taxon>Planctomycetota</taxon>
        <taxon>Planctomycetia</taxon>
        <taxon>Planctomycetales</taxon>
        <taxon>Planctomycetaceae</taxon>
        <taxon>Alienimonas</taxon>
    </lineage>
</organism>
<proteinExistence type="predicted"/>
<sequence length="160" mass="16579">MSARPDALDDDPDRAGAIEALILEGLYQSEGDDPELQRPDAANGHRTVGILDAVLLHQIGTTGLMIVSLVIFAPPPAGGWGAMWGKAQARPDMVGLFFGFGAFAGGLIAAAMLVGARGAGFRVGWIGQPPLFCSFLLAGVSLTALFVVSYGIGWAIVLLT</sequence>
<dbReference type="Proteomes" id="UP000318741">
    <property type="component" value="Chromosome"/>
</dbReference>
<gene>
    <name evidence="2" type="ORF">CA12_22650</name>
</gene>